<feature type="transmembrane region" description="Helical" evidence="8">
    <location>
        <begin position="512"/>
        <end position="534"/>
    </location>
</feature>
<feature type="region of interest" description="Disordered" evidence="7">
    <location>
        <begin position="890"/>
        <end position="953"/>
    </location>
</feature>
<feature type="transmembrane region" description="Helical" evidence="8">
    <location>
        <begin position="419"/>
        <end position="442"/>
    </location>
</feature>
<dbReference type="InterPro" id="IPR045122">
    <property type="entry name" value="Csc1-like"/>
</dbReference>
<evidence type="ECO:0000256" key="1">
    <source>
        <dbReference type="ARBA" id="ARBA00004141"/>
    </source>
</evidence>
<dbReference type="InterPro" id="IPR027815">
    <property type="entry name" value="CSC1/OSCA1-like_cyt"/>
</dbReference>
<evidence type="ECO:0000259" key="9">
    <source>
        <dbReference type="Pfam" id="PF02714"/>
    </source>
</evidence>
<name>A0ABR3AGQ7_9AGAR</name>
<accession>A0ABR3AGQ7</accession>
<feature type="domain" description="CSC1/OSCA1-like N-terminal transmembrane" evidence="11">
    <location>
        <begin position="19"/>
        <end position="170"/>
    </location>
</feature>
<feature type="domain" description="CSC1/OSCA1-like 7TM region" evidence="9">
    <location>
        <begin position="418"/>
        <end position="692"/>
    </location>
</feature>
<feature type="compositionally biased region" description="Basic residues" evidence="7">
    <location>
        <begin position="903"/>
        <end position="914"/>
    </location>
</feature>
<feature type="domain" description="CSC1/OSCA1-like cytosolic" evidence="12">
    <location>
        <begin position="193"/>
        <end position="406"/>
    </location>
</feature>
<dbReference type="Proteomes" id="UP001437256">
    <property type="component" value="Unassembled WGS sequence"/>
</dbReference>
<feature type="transmembrane region" description="Helical" evidence="8">
    <location>
        <begin position="472"/>
        <end position="492"/>
    </location>
</feature>
<feature type="transmembrane region" description="Helical" evidence="8">
    <location>
        <begin position="669"/>
        <end position="694"/>
    </location>
</feature>
<organism evidence="13 14">
    <name type="scientific">Marasmius tenuissimus</name>
    <dbReference type="NCBI Taxonomy" id="585030"/>
    <lineage>
        <taxon>Eukaryota</taxon>
        <taxon>Fungi</taxon>
        <taxon>Dikarya</taxon>
        <taxon>Basidiomycota</taxon>
        <taxon>Agaricomycotina</taxon>
        <taxon>Agaricomycetes</taxon>
        <taxon>Agaricomycetidae</taxon>
        <taxon>Agaricales</taxon>
        <taxon>Marasmiineae</taxon>
        <taxon>Marasmiaceae</taxon>
        <taxon>Marasmius</taxon>
    </lineage>
</organism>
<evidence type="ECO:0000313" key="14">
    <source>
        <dbReference type="Proteomes" id="UP001437256"/>
    </source>
</evidence>
<dbReference type="InterPro" id="IPR032880">
    <property type="entry name" value="CSC1/OSCA1-like_N"/>
</dbReference>
<dbReference type="PANTHER" id="PTHR13018:SF143">
    <property type="entry name" value="CSC1_OSCA1-LIKE 7TM REGION DOMAIN-CONTAINING PROTEIN"/>
    <property type="match status" value="1"/>
</dbReference>
<dbReference type="InterPro" id="IPR003864">
    <property type="entry name" value="CSC1/OSCA1-like_7TM"/>
</dbReference>
<dbReference type="EMBL" id="JBBXMP010000001">
    <property type="protein sequence ID" value="KAL0072655.1"/>
    <property type="molecule type" value="Genomic_DNA"/>
</dbReference>
<feature type="compositionally biased region" description="Acidic residues" evidence="7">
    <location>
        <begin position="932"/>
        <end position="944"/>
    </location>
</feature>
<evidence type="ECO:0000313" key="13">
    <source>
        <dbReference type="EMBL" id="KAL0072655.1"/>
    </source>
</evidence>
<reference evidence="13 14" key="1">
    <citation type="submission" date="2024-05" db="EMBL/GenBank/DDBJ databases">
        <title>A draft genome resource for the thread blight pathogen Marasmius tenuissimus strain MS-2.</title>
        <authorList>
            <person name="Yulfo-Soto G.E."/>
            <person name="Baruah I.K."/>
            <person name="Amoako-Attah I."/>
            <person name="Bukari Y."/>
            <person name="Meinhardt L.W."/>
            <person name="Bailey B.A."/>
            <person name="Cohen S.P."/>
        </authorList>
    </citation>
    <scope>NUCLEOTIDE SEQUENCE [LARGE SCALE GENOMIC DNA]</scope>
    <source>
        <strain evidence="13 14">MS-2</strain>
    </source>
</reference>
<feature type="region of interest" description="Disordered" evidence="7">
    <location>
        <begin position="813"/>
        <end position="865"/>
    </location>
</feature>
<keyword evidence="3" id="KW-0813">Transport</keyword>
<comment type="caution">
    <text evidence="13">The sequence shown here is derived from an EMBL/GenBank/DDBJ whole genome shotgun (WGS) entry which is preliminary data.</text>
</comment>
<proteinExistence type="inferred from homology"/>
<feature type="transmembrane region" description="Helical" evidence="8">
    <location>
        <begin position="149"/>
        <end position="168"/>
    </location>
</feature>
<keyword evidence="4 8" id="KW-0812">Transmembrane</keyword>
<evidence type="ECO:0000259" key="10">
    <source>
        <dbReference type="Pfam" id="PF12621"/>
    </source>
</evidence>
<dbReference type="Pfam" id="PF13967">
    <property type="entry name" value="RSN1_TM"/>
    <property type="match status" value="1"/>
</dbReference>
<dbReference type="Pfam" id="PF12621">
    <property type="entry name" value="PHM7_ext"/>
    <property type="match status" value="1"/>
</dbReference>
<keyword evidence="5 8" id="KW-1133">Transmembrane helix</keyword>
<evidence type="ECO:0000256" key="7">
    <source>
        <dbReference type="SAM" id="MobiDB-lite"/>
    </source>
</evidence>
<feature type="transmembrane region" description="Helical" evidence="8">
    <location>
        <begin position="706"/>
        <end position="726"/>
    </location>
</feature>
<dbReference type="Pfam" id="PF14703">
    <property type="entry name" value="PHM7_cyt"/>
    <property type="match status" value="1"/>
</dbReference>
<feature type="domain" description="10TM putative phosphate transporter extracellular tail" evidence="10">
    <location>
        <begin position="935"/>
        <end position="1006"/>
    </location>
</feature>
<evidence type="ECO:0000256" key="5">
    <source>
        <dbReference type="ARBA" id="ARBA00022989"/>
    </source>
</evidence>
<evidence type="ECO:0000256" key="2">
    <source>
        <dbReference type="ARBA" id="ARBA00007779"/>
    </source>
</evidence>
<gene>
    <name evidence="13" type="primary">PHM7_1</name>
    <name evidence="13" type="ORF">AAF712_000418</name>
</gene>
<feature type="compositionally biased region" description="Basic and acidic residues" evidence="7">
    <location>
        <begin position="821"/>
        <end position="850"/>
    </location>
</feature>
<comment type="subcellular location">
    <subcellularLocation>
        <location evidence="1">Membrane</location>
        <topology evidence="1">Multi-pass membrane protein</topology>
    </subcellularLocation>
</comment>
<sequence length="1015" mass="114800">MSDDATNARFTNNSSSTKSFLTALVANASLLAIELSAFVILKRRLGRFYAPRTYLPPPDKRAKGLPDGWWRWLPVTLKAPAQDIIHKNGLDAYMFLRFIKMLCTIFLVYSFASIAIIVPVDVVGIVSDRSDIERISWSNITNPLMQDRFSAHVVVVYLMTFFIFWRIGRELSHFIRMRHEFLISPSHSRLAQARTVLITSVPEELANEHDLRQFASFVPGGIDKVWIYRDTRSLNKLFEDRQWFCDTLESAEVSVLKKATMAWRTKVKAHKKMVKRQKKGKGDDVEKRISRMPSGEELEIGEPSRELLDELVPPDERPKRRMGFWGLFGRKVDLIEWCSDEIARLNQEIEELRSKHAEGKFLGSVFIRCNLQMGAHVLAQCVGYHEPLRMYDKWMEVNPKDIVWHNLDDGALEMRGRYVVSWAATIGLLIVWFFPVAAIGTLSNLDDLCRKVKWLQWACDAPNPVPGIIQGILPPLLLALLFVILPFILRFLAWYECIPRYSLISISVYHRFFLFLLLHGFLIVTISSGLTKAIEGILNNPTQTIQLLARELPGASIFFLTYMVSQGLAGAGIALSQLIPILLHFIRKIFLGRTPRQAYNVTFLMPSADIDITLPRLSLLATIGLAYSVLNPLINPLAFISYGTFFIAYKLLFGQVFDQPDDRETGGLYFPMAISNLFVGLYIQQVCLAALFFLKAGNEDVRTAALGQAISMVVLFAITLFVQTYFQRSFNPITTFLPMSLATKKMAKRYENSRKKLKLGAPIAPGGEEEEMDLFSKEQIKTLRRRIKKFPKKLDTAVDNLKAKVIATTATLSPLTPSPRKSGEDIELQRLRKSTDVNEDKDRRASESATHETTTTADSGFSNGKRVEEADHFQPFGGPADLYRIDSNVSRVSKASKTSKTSKASKPKSLKSRKSKEELPTFDAPAPAGIDLSDEDEEEDEEMQDDHAFDHPSTYEEQRWIWVPKDTLGLSEILVKELHDKGIEASDSGATMDAKGVVEVSRNPPDKTWTGGHDR</sequence>
<protein>
    <submittedName>
        <fullName evidence="13">Phosphate metabolism protein 7</fullName>
    </submittedName>
</protein>
<evidence type="ECO:0000259" key="12">
    <source>
        <dbReference type="Pfam" id="PF14703"/>
    </source>
</evidence>
<feature type="compositionally biased region" description="Low complexity" evidence="7">
    <location>
        <begin position="890"/>
        <end position="902"/>
    </location>
</feature>
<evidence type="ECO:0000256" key="4">
    <source>
        <dbReference type="ARBA" id="ARBA00022692"/>
    </source>
</evidence>
<evidence type="ECO:0000256" key="8">
    <source>
        <dbReference type="SAM" id="Phobius"/>
    </source>
</evidence>
<evidence type="ECO:0000259" key="11">
    <source>
        <dbReference type="Pfam" id="PF13967"/>
    </source>
</evidence>
<feature type="transmembrane region" description="Helical" evidence="8">
    <location>
        <begin position="625"/>
        <end position="649"/>
    </location>
</feature>
<feature type="region of interest" description="Disordered" evidence="7">
    <location>
        <begin position="986"/>
        <end position="1015"/>
    </location>
</feature>
<dbReference type="InterPro" id="IPR022257">
    <property type="entry name" value="PHM7_ext"/>
</dbReference>
<feature type="transmembrane region" description="Helical" evidence="8">
    <location>
        <begin position="554"/>
        <end position="586"/>
    </location>
</feature>
<dbReference type="Pfam" id="PF02714">
    <property type="entry name" value="RSN1_7TM"/>
    <property type="match status" value="1"/>
</dbReference>
<evidence type="ECO:0000256" key="3">
    <source>
        <dbReference type="ARBA" id="ARBA00022448"/>
    </source>
</evidence>
<dbReference type="PANTHER" id="PTHR13018">
    <property type="entry name" value="PROBABLE MEMBRANE PROTEIN DUF221-RELATED"/>
    <property type="match status" value="1"/>
</dbReference>
<keyword evidence="6 8" id="KW-0472">Membrane</keyword>
<evidence type="ECO:0000256" key="6">
    <source>
        <dbReference type="ARBA" id="ARBA00023136"/>
    </source>
</evidence>
<feature type="transmembrane region" description="Helical" evidence="8">
    <location>
        <begin position="98"/>
        <end position="120"/>
    </location>
</feature>
<comment type="similarity">
    <text evidence="2">Belongs to the CSC1 (TC 1.A.17) family.</text>
</comment>
<feature type="transmembrane region" description="Helical" evidence="8">
    <location>
        <begin position="20"/>
        <end position="41"/>
    </location>
</feature>
<keyword evidence="14" id="KW-1185">Reference proteome</keyword>